<dbReference type="EMBL" id="JAOYOD010000001">
    <property type="protein sequence ID" value="MCV9386959.1"/>
    <property type="molecule type" value="Genomic_DNA"/>
</dbReference>
<dbReference type="Pfam" id="PF11751">
    <property type="entry name" value="PorP_SprF"/>
    <property type="match status" value="1"/>
</dbReference>
<accession>A0ABT3CTU0</accession>
<name>A0ABT3CTU0_9BACT</name>
<gene>
    <name evidence="2" type="ORF">N7U62_09815</name>
</gene>
<dbReference type="InterPro" id="IPR019861">
    <property type="entry name" value="PorP/SprF_Bacteroidetes"/>
</dbReference>
<dbReference type="NCBIfam" id="TIGR03519">
    <property type="entry name" value="T9SS_PorP_fam"/>
    <property type="match status" value="1"/>
</dbReference>
<evidence type="ECO:0000313" key="2">
    <source>
        <dbReference type="EMBL" id="MCV9386959.1"/>
    </source>
</evidence>
<feature type="signal peptide" evidence="1">
    <location>
        <begin position="1"/>
        <end position="19"/>
    </location>
</feature>
<organism evidence="2 3">
    <name type="scientific">Reichenbachiella ulvae</name>
    <dbReference type="NCBI Taxonomy" id="2980104"/>
    <lineage>
        <taxon>Bacteria</taxon>
        <taxon>Pseudomonadati</taxon>
        <taxon>Bacteroidota</taxon>
        <taxon>Cytophagia</taxon>
        <taxon>Cytophagales</taxon>
        <taxon>Reichenbachiellaceae</taxon>
        <taxon>Reichenbachiella</taxon>
    </lineage>
</organism>
<proteinExistence type="predicted"/>
<keyword evidence="3" id="KW-1185">Reference proteome</keyword>
<comment type="caution">
    <text evidence="2">The sequence shown here is derived from an EMBL/GenBank/DDBJ whole genome shotgun (WGS) entry which is preliminary data.</text>
</comment>
<feature type="chain" id="PRO_5045446813" evidence="1">
    <location>
        <begin position="20"/>
        <end position="303"/>
    </location>
</feature>
<dbReference type="SUPFAM" id="SSF56935">
    <property type="entry name" value="Porins"/>
    <property type="match status" value="1"/>
</dbReference>
<dbReference type="Proteomes" id="UP001300692">
    <property type="component" value="Unassembled WGS sequence"/>
</dbReference>
<protein>
    <submittedName>
        <fullName evidence="2">Type IX secretion system membrane protein PorP/SprF</fullName>
    </submittedName>
</protein>
<keyword evidence="1" id="KW-0732">Signal</keyword>
<evidence type="ECO:0000313" key="3">
    <source>
        <dbReference type="Proteomes" id="UP001300692"/>
    </source>
</evidence>
<sequence>MKKPLLLILFALTMVTAKAQQQVTFTQYMFNGLSINPAYAGVHDALSATLLWREQWMGFEGAPSTQTLALHGPLGRTPLSAGMMAIRDKIGLTEQIGVYGSTAFRIYFRNKAKLSFGLQAGINNYSAEYIDTTNGLDPSLAEGNVSDFLVNFGFGLLYHSDKFYAGFSIPQIIEQNFDPTNSTAEAQLKRHYFFTSGIVVDLNSNFKLKPNVLFKYVEGVAPQVDLNLNLLIKEIIWAGVSYRSFDSIDLLAQIQITPKLQIGYAYDISTSNELRSVNSGSHEIMLNYVFRLTQSSAISPRYF</sequence>
<dbReference type="RefSeq" id="WP_264137790.1">
    <property type="nucleotide sequence ID" value="NZ_JAOYOD010000001.1"/>
</dbReference>
<reference evidence="2 3" key="1">
    <citation type="submission" date="2022-10" db="EMBL/GenBank/DDBJ databases">
        <title>Comparative genomics and taxonomic characterization of three novel marine species of genus Reichenbachiella exhibiting antioxidant and polysaccharide degradation activities.</title>
        <authorList>
            <person name="Muhammad N."/>
            <person name="Lee Y.-J."/>
            <person name="Ko J."/>
            <person name="Kim S.-G."/>
        </authorList>
    </citation>
    <scope>NUCLEOTIDE SEQUENCE [LARGE SCALE GENOMIC DNA]</scope>
    <source>
        <strain evidence="2 3">ABR2-5</strain>
    </source>
</reference>
<evidence type="ECO:0000256" key="1">
    <source>
        <dbReference type="SAM" id="SignalP"/>
    </source>
</evidence>